<evidence type="ECO:0000259" key="10">
    <source>
        <dbReference type="PROSITE" id="PS51281"/>
    </source>
</evidence>
<dbReference type="InParanoid" id="A0A409YSM0"/>
<feature type="region of interest" description="Disordered" evidence="8">
    <location>
        <begin position="32"/>
        <end position="121"/>
    </location>
</feature>
<dbReference type="PROSITE" id="PS51281">
    <property type="entry name" value="TAP_C"/>
    <property type="match status" value="1"/>
</dbReference>
<evidence type="ECO:0000259" key="9">
    <source>
        <dbReference type="PROSITE" id="PS50177"/>
    </source>
</evidence>
<dbReference type="InterPro" id="IPR002075">
    <property type="entry name" value="NTF2_dom"/>
</dbReference>
<keyword evidence="3" id="KW-0813">Transport</keyword>
<dbReference type="InterPro" id="IPR005637">
    <property type="entry name" value="TAP_C_dom"/>
</dbReference>
<evidence type="ECO:0000256" key="5">
    <source>
        <dbReference type="ARBA" id="ARBA00022737"/>
    </source>
</evidence>
<comment type="subcellular location">
    <subcellularLocation>
        <location evidence="1">Nucleus</location>
    </subcellularLocation>
</comment>
<dbReference type="Pfam" id="PF03943">
    <property type="entry name" value="TAP_C"/>
    <property type="match status" value="1"/>
</dbReference>
<dbReference type="InterPro" id="IPR018222">
    <property type="entry name" value="Nuclear_transport_factor_2_euk"/>
</dbReference>
<dbReference type="InterPro" id="IPR032710">
    <property type="entry name" value="NTF2-like_dom_sf"/>
</dbReference>
<dbReference type="GO" id="GO:0003723">
    <property type="term" value="F:RNA binding"/>
    <property type="evidence" value="ECO:0007669"/>
    <property type="project" value="TreeGrafter"/>
</dbReference>
<evidence type="ECO:0000256" key="7">
    <source>
        <dbReference type="ARBA" id="ARBA00023242"/>
    </source>
</evidence>
<dbReference type="SUPFAM" id="SSF52058">
    <property type="entry name" value="L domain-like"/>
    <property type="match status" value="1"/>
</dbReference>
<dbReference type="EMBL" id="NHTK01000723">
    <property type="protein sequence ID" value="PPR05969.1"/>
    <property type="molecule type" value="Genomic_DNA"/>
</dbReference>
<dbReference type="PANTHER" id="PTHR10662">
    <property type="entry name" value="NUCLEAR RNA EXPORT FACTOR"/>
    <property type="match status" value="1"/>
</dbReference>
<dbReference type="Gene3D" id="1.10.8.10">
    <property type="entry name" value="DNA helicase RuvA subunit, C-terminal domain"/>
    <property type="match status" value="1"/>
</dbReference>
<dbReference type="Pfam" id="PF22602">
    <property type="entry name" value="NXF_NTF2"/>
    <property type="match status" value="1"/>
</dbReference>
<evidence type="ECO:0000313" key="11">
    <source>
        <dbReference type="EMBL" id="PPR05969.1"/>
    </source>
</evidence>
<keyword evidence="6" id="KW-0509">mRNA transport</keyword>
<proteinExistence type="inferred from homology"/>
<evidence type="ECO:0000256" key="6">
    <source>
        <dbReference type="ARBA" id="ARBA00022816"/>
    </source>
</evidence>
<organism evidence="11 12">
    <name type="scientific">Panaeolus cyanescens</name>
    <dbReference type="NCBI Taxonomy" id="181874"/>
    <lineage>
        <taxon>Eukaryota</taxon>
        <taxon>Fungi</taxon>
        <taxon>Dikarya</taxon>
        <taxon>Basidiomycota</taxon>
        <taxon>Agaricomycotina</taxon>
        <taxon>Agaricomycetes</taxon>
        <taxon>Agaricomycetidae</taxon>
        <taxon>Agaricales</taxon>
        <taxon>Agaricineae</taxon>
        <taxon>Galeropsidaceae</taxon>
        <taxon>Panaeolus</taxon>
    </lineage>
</organism>
<dbReference type="OrthoDB" id="25872at2759"/>
<protein>
    <recommendedName>
        <fullName evidence="13">NTF2-like protein</fullName>
    </recommendedName>
</protein>
<dbReference type="InterPro" id="IPR057125">
    <property type="entry name" value="NXF1/2/3/5-like_LRR"/>
</dbReference>
<accession>A0A409YSM0</accession>
<dbReference type="SMART" id="SM00804">
    <property type="entry name" value="TAP_C"/>
    <property type="match status" value="1"/>
</dbReference>
<dbReference type="SUPFAM" id="SSF46934">
    <property type="entry name" value="UBA-like"/>
    <property type="match status" value="1"/>
</dbReference>
<evidence type="ECO:0000256" key="2">
    <source>
        <dbReference type="ARBA" id="ARBA00009285"/>
    </source>
</evidence>
<gene>
    <name evidence="11" type="ORF">CVT24_004633</name>
</gene>
<evidence type="ECO:0000256" key="1">
    <source>
        <dbReference type="ARBA" id="ARBA00004123"/>
    </source>
</evidence>
<reference evidence="11 12" key="1">
    <citation type="journal article" date="2018" name="Evol. Lett.">
        <title>Horizontal gene cluster transfer increased hallucinogenic mushroom diversity.</title>
        <authorList>
            <person name="Reynolds H.T."/>
            <person name="Vijayakumar V."/>
            <person name="Gluck-Thaler E."/>
            <person name="Korotkin H.B."/>
            <person name="Matheny P.B."/>
            <person name="Slot J.C."/>
        </authorList>
    </citation>
    <scope>NUCLEOTIDE SEQUENCE [LARGE SCALE GENOMIC DNA]</scope>
    <source>
        <strain evidence="11 12">2629</strain>
    </source>
</reference>
<keyword evidence="7" id="KW-0539">Nucleus</keyword>
<evidence type="ECO:0000256" key="8">
    <source>
        <dbReference type="SAM" id="MobiDB-lite"/>
    </source>
</evidence>
<feature type="domain" description="TAP-C" evidence="10">
    <location>
        <begin position="548"/>
        <end position="599"/>
    </location>
</feature>
<keyword evidence="4" id="KW-0433">Leucine-rich repeat</keyword>
<dbReference type="Gene3D" id="3.80.10.10">
    <property type="entry name" value="Ribonuclease Inhibitor"/>
    <property type="match status" value="1"/>
</dbReference>
<dbReference type="PROSITE" id="PS50177">
    <property type="entry name" value="NTF2_DOMAIN"/>
    <property type="match status" value="1"/>
</dbReference>
<dbReference type="Proteomes" id="UP000284842">
    <property type="component" value="Unassembled WGS sequence"/>
</dbReference>
<sequence>MSVFAASSSTPAGGKAIAASALRSAGLIDRDAQMRDVTDNPGGRKGRIRSGRTTRTVDLNKSNKTTTTDVRMHSIRSSRGSHAGPSDPLSRSSRIDRTRKTVPGASTSASAPSRIPVLHRQPNPLREGWTEFVNKRYNPDTKYLDLGSMVEDPIIKKYNLTPPGYGGSSREASVIFRLASKLIPEVQTLSLANNNLSGEHLLPLNRFLPNLVNLSLHKNNIRDRKDLFGISSNKGKLAHLQELILTENPIREKACAAGKEEAYRSEVSRLFPSLQALDMRAINQISFDAPQGAAVSLPVEAPNATTFPFGISPTFITGVDGALISEFLVRFFNTFDTQRDALESVYDTTSTFSFSVNTTIPTRARQAGLHTSQALPNQRKLTWGPWLGNGSRNLSRVGVSAQQLVEDLRVGPQQIVELVKKLPGTRHNITGPPEKFCLDAFPVSRDQFTGLLVTLHGEFIEVGAEGVRSFDRSFMLVPAPDNSRAKLNGWNVVILSDQWIIRGYSSPDSWKPGPLLVQAVDQKAPSNSHPIMPSLPPDQQAALATLPEPQRNLVMQVCAQTNLNVKFAVDCLTGNGWDLAKAIANFNDVKGNLARDAFL</sequence>
<name>A0A409YSM0_9AGAR</name>
<dbReference type="AlphaFoldDB" id="A0A409YSM0"/>
<evidence type="ECO:0000313" key="12">
    <source>
        <dbReference type="Proteomes" id="UP000284842"/>
    </source>
</evidence>
<dbReference type="SUPFAM" id="SSF54427">
    <property type="entry name" value="NTF2-like"/>
    <property type="match status" value="1"/>
</dbReference>
<evidence type="ECO:0008006" key="13">
    <source>
        <dbReference type="Google" id="ProtNLM"/>
    </source>
</evidence>
<comment type="similarity">
    <text evidence="2">Belongs to the NXF family.</text>
</comment>
<comment type="caution">
    <text evidence="11">The sequence shown here is derived from an EMBL/GenBank/DDBJ whole genome shotgun (WGS) entry which is preliminary data.</text>
</comment>
<feature type="domain" description="NTF2" evidence="9">
    <location>
        <begin position="323"/>
        <end position="501"/>
    </location>
</feature>
<dbReference type="InterPro" id="IPR030217">
    <property type="entry name" value="NXF_fam"/>
</dbReference>
<dbReference type="GO" id="GO:0005634">
    <property type="term" value="C:nucleus"/>
    <property type="evidence" value="ECO:0007669"/>
    <property type="project" value="UniProtKB-SubCell"/>
</dbReference>
<dbReference type="PANTHER" id="PTHR10662:SF22">
    <property type="entry name" value="NUCLEAR RNA EXPORT FACTOR 1"/>
    <property type="match status" value="1"/>
</dbReference>
<dbReference type="InterPro" id="IPR009060">
    <property type="entry name" value="UBA-like_sf"/>
</dbReference>
<dbReference type="STRING" id="181874.A0A409YSM0"/>
<dbReference type="GO" id="GO:0016973">
    <property type="term" value="P:poly(A)+ mRNA export from nucleus"/>
    <property type="evidence" value="ECO:0007669"/>
    <property type="project" value="TreeGrafter"/>
</dbReference>
<dbReference type="CDD" id="cd14342">
    <property type="entry name" value="UBA_TAP-C"/>
    <property type="match status" value="1"/>
</dbReference>
<evidence type="ECO:0000256" key="3">
    <source>
        <dbReference type="ARBA" id="ARBA00022448"/>
    </source>
</evidence>
<dbReference type="Gene3D" id="3.10.450.50">
    <property type="match status" value="1"/>
</dbReference>
<keyword evidence="5" id="KW-0677">Repeat</keyword>
<keyword evidence="12" id="KW-1185">Reference proteome</keyword>
<dbReference type="Pfam" id="PF24048">
    <property type="entry name" value="LRR_NXF1-5"/>
    <property type="match status" value="1"/>
</dbReference>
<dbReference type="InterPro" id="IPR032675">
    <property type="entry name" value="LRR_dom_sf"/>
</dbReference>
<evidence type="ECO:0000256" key="4">
    <source>
        <dbReference type="ARBA" id="ARBA00022614"/>
    </source>
</evidence>
<feature type="compositionally biased region" description="Polar residues" evidence="8">
    <location>
        <begin position="53"/>
        <end position="80"/>
    </location>
</feature>